<feature type="domain" description="DWNN" evidence="32">
    <location>
        <begin position="4"/>
        <end position="76"/>
    </location>
</feature>
<dbReference type="InterPro" id="IPR013083">
    <property type="entry name" value="Znf_RING/FYVE/PHD"/>
</dbReference>
<feature type="domain" description="U-box" evidence="33">
    <location>
        <begin position="252"/>
        <end position="329"/>
    </location>
</feature>
<keyword evidence="17" id="KW-0862">Zinc</keyword>
<keyword evidence="10" id="KW-0597">Phosphoprotein</keyword>
<feature type="domain" description="RING-type" evidence="30">
    <location>
        <begin position="259"/>
        <end position="300"/>
    </location>
</feature>
<feature type="region of interest" description="Disordered" evidence="29">
    <location>
        <begin position="830"/>
        <end position="1241"/>
    </location>
</feature>
<dbReference type="GO" id="GO:0005730">
    <property type="term" value="C:nucleolus"/>
    <property type="evidence" value="ECO:0007669"/>
    <property type="project" value="UniProtKB-SubCell"/>
</dbReference>
<keyword evidence="14" id="KW-0227">DNA damage</keyword>
<evidence type="ECO:0000256" key="29">
    <source>
        <dbReference type="SAM" id="MobiDB-lite"/>
    </source>
</evidence>
<dbReference type="GO" id="GO:0006511">
    <property type="term" value="P:ubiquitin-dependent protein catabolic process"/>
    <property type="evidence" value="ECO:0007669"/>
    <property type="project" value="TreeGrafter"/>
</dbReference>
<reference evidence="34" key="1">
    <citation type="thesis" date="2020" institute="ProQuest LLC" country="789 East Eisenhower Parkway, Ann Arbor, MI, USA">
        <title>Comparative Genomics and Chromosome Evolution.</title>
        <authorList>
            <person name="Mudd A.B."/>
        </authorList>
    </citation>
    <scope>NUCLEOTIDE SEQUENCE</scope>
    <source>
        <strain evidence="34">237g6f4</strain>
        <tissue evidence="34">Blood</tissue>
    </source>
</reference>
<dbReference type="PROSITE" id="PS50089">
    <property type="entry name" value="ZF_RING_2"/>
    <property type="match status" value="1"/>
</dbReference>
<dbReference type="CDD" id="cd16620">
    <property type="entry name" value="vRING-HC-C4C4_RBBP6"/>
    <property type="match status" value="1"/>
</dbReference>
<feature type="compositionally biased region" description="Basic residues" evidence="29">
    <location>
        <begin position="712"/>
        <end position="746"/>
    </location>
</feature>
<dbReference type="Pfam" id="PF13696">
    <property type="entry name" value="zf-CCHC_2"/>
    <property type="match status" value="1"/>
</dbReference>
<dbReference type="InterPro" id="IPR025829">
    <property type="entry name" value="Zn_knuckle_CX2CX3GHX4C"/>
</dbReference>
<evidence type="ECO:0000259" key="33">
    <source>
        <dbReference type="PROSITE" id="PS51698"/>
    </source>
</evidence>
<evidence type="ECO:0000256" key="22">
    <source>
        <dbReference type="ARBA" id="ARBA00067366"/>
    </source>
</evidence>
<evidence type="ECO:0000256" key="19">
    <source>
        <dbReference type="ARBA" id="ARBA00022990"/>
    </source>
</evidence>
<feature type="compositionally biased region" description="Low complexity" evidence="29">
    <location>
        <begin position="370"/>
        <end position="404"/>
    </location>
</feature>
<dbReference type="FunFam" id="4.10.60.10:FF:000005">
    <property type="entry name" value="E3 ubiquitin-protein ligase RBBP6"/>
    <property type="match status" value="1"/>
</dbReference>
<dbReference type="FunFam" id="3.30.40.10:FF:000139">
    <property type="entry name" value="E3 ubiquitin-protein ligase RBBP6 isoform X1"/>
    <property type="match status" value="1"/>
</dbReference>
<feature type="compositionally biased region" description="Low complexity" evidence="29">
    <location>
        <begin position="440"/>
        <end position="453"/>
    </location>
</feature>
<evidence type="ECO:0000256" key="14">
    <source>
        <dbReference type="ARBA" id="ARBA00022763"/>
    </source>
</evidence>
<dbReference type="PROSITE" id="PS51282">
    <property type="entry name" value="DWNN"/>
    <property type="match status" value="1"/>
</dbReference>
<feature type="compositionally biased region" description="Basic and acidic residues" evidence="29">
    <location>
        <begin position="1031"/>
        <end position="1057"/>
    </location>
</feature>
<dbReference type="Pfam" id="PF04564">
    <property type="entry name" value="U-box"/>
    <property type="match status" value="1"/>
</dbReference>
<dbReference type="GO" id="GO:0008270">
    <property type="term" value="F:zinc ion binding"/>
    <property type="evidence" value="ECO:0007669"/>
    <property type="project" value="UniProtKB-KW"/>
</dbReference>
<evidence type="ECO:0000256" key="8">
    <source>
        <dbReference type="ARBA" id="ARBA00022490"/>
    </source>
</evidence>
<dbReference type="PROSITE" id="PS50158">
    <property type="entry name" value="ZF_CCHC"/>
    <property type="match status" value="1"/>
</dbReference>
<evidence type="ECO:0000256" key="16">
    <source>
        <dbReference type="ARBA" id="ARBA00022786"/>
    </source>
</evidence>
<dbReference type="Pfam" id="PF08783">
    <property type="entry name" value="DWNN"/>
    <property type="match status" value="1"/>
</dbReference>
<feature type="compositionally biased region" description="Basic and acidic residues" evidence="29">
    <location>
        <begin position="501"/>
        <end position="518"/>
    </location>
</feature>
<evidence type="ECO:0000256" key="13">
    <source>
        <dbReference type="ARBA" id="ARBA00022723"/>
    </source>
</evidence>
<name>A0AAV7A8H0_ENGPU</name>
<dbReference type="InterPro" id="IPR014891">
    <property type="entry name" value="DWNN_domain"/>
</dbReference>
<evidence type="ECO:0000256" key="18">
    <source>
        <dbReference type="ARBA" id="ARBA00022843"/>
    </source>
</evidence>
<dbReference type="InterPro" id="IPR033489">
    <property type="entry name" value="RBBP6"/>
</dbReference>
<feature type="compositionally biased region" description="Basic residues" evidence="29">
    <location>
        <begin position="911"/>
        <end position="920"/>
    </location>
</feature>
<dbReference type="EC" id="2.3.2.27" evidence="6"/>
<dbReference type="SUPFAM" id="SSF57850">
    <property type="entry name" value="RING/U-box"/>
    <property type="match status" value="1"/>
</dbReference>
<feature type="domain" description="CCHC-type" evidence="31">
    <location>
        <begin position="161"/>
        <end position="175"/>
    </location>
</feature>
<dbReference type="SMART" id="SM01180">
    <property type="entry name" value="DWNN"/>
    <property type="match status" value="1"/>
</dbReference>
<dbReference type="Proteomes" id="UP000824782">
    <property type="component" value="Unassembled WGS sequence"/>
</dbReference>
<evidence type="ECO:0000256" key="20">
    <source>
        <dbReference type="ARBA" id="ARBA00023212"/>
    </source>
</evidence>
<feature type="region of interest" description="Disordered" evidence="29">
    <location>
        <begin position="330"/>
        <end position="460"/>
    </location>
</feature>
<evidence type="ECO:0000256" key="28">
    <source>
        <dbReference type="PROSITE-ProRule" id="PRU00047"/>
    </source>
</evidence>
<keyword evidence="21" id="KW-0539">Nucleus</keyword>
<feature type="compositionally biased region" description="Low complexity" evidence="29">
    <location>
        <begin position="335"/>
        <end position="360"/>
    </location>
</feature>
<keyword evidence="9" id="KW-1017">Isopeptide bond</keyword>
<evidence type="ECO:0000256" key="12">
    <source>
        <dbReference type="ARBA" id="ARBA00022705"/>
    </source>
</evidence>
<keyword evidence="11" id="KW-0808">Transferase</keyword>
<keyword evidence="19" id="KW-0007">Acetylation</keyword>
<dbReference type="PANTHER" id="PTHR15439:SF0">
    <property type="entry name" value="CELL DIVISION CYCLE AND APOPTOSIS REGULATOR PROTEIN 1-RELATED"/>
    <property type="match status" value="1"/>
</dbReference>
<gene>
    <name evidence="34" type="ORF">GDO81_016651</name>
</gene>
<protein>
    <recommendedName>
        <fullName evidence="22">E3 ubiquitin-protein ligase RBBP6</fullName>
        <ecNumber evidence="6">2.3.2.27</ecNumber>
    </recommendedName>
    <alternativeName>
        <fullName evidence="23">Proliferation potential-related protein</fullName>
    </alternativeName>
    <alternativeName>
        <fullName evidence="24">Protein P2P-R</fullName>
    </alternativeName>
    <alternativeName>
        <fullName evidence="27">RING-type E3 ubiquitin transferase RBBP6</fullName>
    </alternativeName>
    <alternativeName>
        <fullName evidence="26">Retinoblastoma-binding protein 6</fullName>
    </alternativeName>
    <alternativeName>
        <fullName evidence="25">p53-associated cellular protein of testis</fullName>
    </alternativeName>
</protein>
<keyword evidence="13" id="KW-0479">Metal-binding</keyword>
<sequence length="1241" mass="138733">MSCVHYKFSSKLNYDTVTFDGLHISLADLKKQIMGRERLKAADCDLQITNAQTQEEYTDEAALIPKNSSVIVRRIPIGGVKTATKTYVISRAEPVSGTSKSIDDASASISLAQLAKTANLAEANASEEDKIRAMMSQSGHDYDPSNYMKKPLGPPPPTYTCFRCLKPGHYIKNCPTNGDKSFESAPRIKKSTGIPRSFMVEVEDPNMKGAMLTNTGKYAIPTIDAVAYAMGKKEKPPFLPDTQSSSSEEEDPIPDELLCMICKDMMSDAVVIPCCGNSYCDECIRTSLLESEDHTCPTCHQSDVSPDNLIANKFLRQAVNNFKNETGYTKRIRKQQAASQQRQQQAPQPTRSAPQPTRPAQSRQQDPLIAPTTVAPTPTTTPPSTAATTTSATTSTVQASAQPAPVAPPTEPPQSVPVQKEREKPEPERPYHHEKREGSRSSSASVTSGSSLSLPNNLHLGDKGFHVPVLGQIQPSSHCLPPPTPLMRANIPRPSGPRPHLGWDGHSRGRHPHNDRPPRNQVPSLTSSGPVYVPPPTPLFPPPPPHGLQLPPGVPPPQFQPQFTPGQPPAAGYNVPPPGFPSAPATVSAPWVNPAVQAAHANAIPAPSLAPPLSKEEFYREQRRLKEEEKKKSKLEEFANDFAKELLEYKKIQKERKRSYSRSKSPYSGSSYSKSSYSYSKSRSGSSRSRSYSRSFSRSRSRSFSRSPSYQRKAHGKGRTYRSRSRSHGYPRSRSRSPYRRFHSRSRSPPYRPPSPANKRLLQQVEGERDYANRLREFPPYDIKALYGRQPDLRDPYEKEAYREWERSYRDWYEKYYKVSALAAIPRQRSPIGRENFPENRFLLPPQARRDPSPYNRGHRDNYPPPLLPRLRPMGGGYQEKLLPREPHIKDTRKSKEREPFLQSSGDSRGNRHKKHRKRRKEDGESASKTGTDGSRRHRDSHGDDGKRNEHVFVPTSKDDATPVRDEPMDAESISLKPLSDKDKREKPRTKVDKTKRRTDGNQPKKETSSKVVKVEKPDSEKAKPASTEPPVKKVKDDPPKTENSKHVSSQKDDKTMLPRKVHLKVVKESQEKVSKDDKSKKEHTKETKSEKPTIKEEKNKKAPEKPRTAESKPEKRKRKPDDKPTEKEVEKPAKAIKVETTEAPKPPPPKVKSEAEIVKPEKVPEKEKTTSAATVKKIKLNRETGKKIANTEAAGGTEEAQEKSEAPAPAKPKTERVKGKGRKKIPAPDGSGSTLVDYTR</sequence>
<keyword evidence="18" id="KW-0832">Ubl conjugation</keyword>
<dbReference type="GO" id="GO:0003676">
    <property type="term" value="F:nucleic acid binding"/>
    <property type="evidence" value="ECO:0007669"/>
    <property type="project" value="InterPro"/>
</dbReference>
<dbReference type="PANTHER" id="PTHR15439">
    <property type="entry name" value="RETINOBLASTOMA-BINDING PROTEIN 6"/>
    <property type="match status" value="1"/>
</dbReference>
<evidence type="ECO:0000256" key="26">
    <source>
        <dbReference type="ARBA" id="ARBA00080587"/>
    </source>
</evidence>
<dbReference type="SMART" id="SM00343">
    <property type="entry name" value="ZnF_C2HC"/>
    <property type="match status" value="1"/>
</dbReference>
<dbReference type="Gene3D" id="3.30.40.10">
    <property type="entry name" value="Zinc/RING finger domain, C3HC4 (zinc finger)"/>
    <property type="match status" value="1"/>
</dbReference>
<evidence type="ECO:0000259" key="30">
    <source>
        <dbReference type="PROSITE" id="PS50089"/>
    </source>
</evidence>
<evidence type="ECO:0000259" key="32">
    <source>
        <dbReference type="PROSITE" id="PS51282"/>
    </source>
</evidence>
<evidence type="ECO:0000256" key="1">
    <source>
        <dbReference type="ARBA" id="ARBA00000900"/>
    </source>
</evidence>
<keyword evidence="35" id="KW-1185">Reference proteome</keyword>
<keyword evidence="20" id="KW-0206">Cytoskeleton</keyword>
<dbReference type="InterPro" id="IPR036875">
    <property type="entry name" value="Znf_CCHC_sf"/>
</dbReference>
<feature type="compositionally biased region" description="Basic and acidic residues" evidence="29">
    <location>
        <begin position="979"/>
        <end position="1024"/>
    </location>
</feature>
<dbReference type="PROSITE" id="PS51698">
    <property type="entry name" value="U_BOX"/>
    <property type="match status" value="1"/>
</dbReference>
<dbReference type="GO" id="GO:0006974">
    <property type="term" value="P:DNA damage response"/>
    <property type="evidence" value="ECO:0007669"/>
    <property type="project" value="UniProtKB-KW"/>
</dbReference>
<evidence type="ECO:0000256" key="9">
    <source>
        <dbReference type="ARBA" id="ARBA00022499"/>
    </source>
</evidence>
<evidence type="ECO:0000256" key="6">
    <source>
        <dbReference type="ARBA" id="ARBA00012483"/>
    </source>
</evidence>
<evidence type="ECO:0000256" key="25">
    <source>
        <dbReference type="ARBA" id="ARBA00076610"/>
    </source>
</evidence>
<comment type="pathway">
    <text evidence="5">Protein modification; protein ubiquitination.</text>
</comment>
<dbReference type="Gene3D" id="4.10.60.10">
    <property type="entry name" value="Zinc finger, CCHC-type"/>
    <property type="match status" value="1"/>
</dbReference>
<accession>A0AAV7A8H0</accession>
<evidence type="ECO:0000256" key="27">
    <source>
        <dbReference type="ARBA" id="ARBA00081903"/>
    </source>
</evidence>
<evidence type="ECO:0000256" key="5">
    <source>
        <dbReference type="ARBA" id="ARBA00004906"/>
    </source>
</evidence>
<evidence type="ECO:0000256" key="11">
    <source>
        <dbReference type="ARBA" id="ARBA00022679"/>
    </source>
</evidence>
<dbReference type="FunFam" id="3.10.20.90:FF:000070">
    <property type="entry name" value="E3 ubiquitin-protein ligase RBBP6 isoform X2"/>
    <property type="match status" value="1"/>
</dbReference>
<evidence type="ECO:0000313" key="35">
    <source>
        <dbReference type="Proteomes" id="UP000824782"/>
    </source>
</evidence>
<dbReference type="InterPro" id="IPR003613">
    <property type="entry name" value="Ubox_domain"/>
</dbReference>
<evidence type="ECO:0000313" key="34">
    <source>
        <dbReference type="EMBL" id="KAG8557527.1"/>
    </source>
</evidence>
<keyword evidence="15 28" id="KW-0863">Zinc-finger</keyword>
<feature type="compositionally biased region" description="Basic and acidic residues" evidence="29">
    <location>
        <begin position="882"/>
        <end position="900"/>
    </location>
</feature>
<evidence type="ECO:0000256" key="15">
    <source>
        <dbReference type="ARBA" id="ARBA00022771"/>
    </source>
</evidence>
<evidence type="ECO:0000256" key="7">
    <source>
        <dbReference type="ARBA" id="ARBA00022454"/>
    </source>
</evidence>
<evidence type="ECO:0000256" key="23">
    <source>
        <dbReference type="ARBA" id="ARBA00075665"/>
    </source>
</evidence>
<keyword evidence="8" id="KW-0963">Cytoplasm</keyword>
<feature type="region of interest" description="Disordered" evidence="29">
    <location>
        <begin position="476"/>
        <end position="587"/>
    </location>
</feature>
<comment type="caution">
    <text evidence="34">The sequence shown here is derived from an EMBL/GenBank/DDBJ whole genome shotgun (WGS) entry which is preliminary data.</text>
</comment>
<feature type="compositionally biased region" description="Pro residues" evidence="29">
    <location>
        <begin position="405"/>
        <end position="415"/>
    </location>
</feature>
<evidence type="ECO:0000256" key="10">
    <source>
        <dbReference type="ARBA" id="ARBA00022553"/>
    </source>
</evidence>
<evidence type="ECO:0000256" key="21">
    <source>
        <dbReference type="ARBA" id="ARBA00023242"/>
    </source>
</evidence>
<dbReference type="GO" id="GO:0006397">
    <property type="term" value="P:mRNA processing"/>
    <property type="evidence" value="ECO:0007669"/>
    <property type="project" value="InterPro"/>
</dbReference>
<dbReference type="SMART" id="SM00184">
    <property type="entry name" value="RING"/>
    <property type="match status" value="1"/>
</dbReference>
<keyword evidence="12" id="KW-0235">DNA replication</keyword>
<feature type="region of interest" description="Disordered" evidence="29">
    <location>
        <begin position="649"/>
        <end position="774"/>
    </location>
</feature>
<evidence type="ECO:0000256" key="24">
    <source>
        <dbReference type="ARBA" id="ARBA00076177"/>
    </source>
</evidence>
<dbReference type="GO" id="GO:0005813">
    <property type="term" value="C:centrosome"/>
    <property type="evidence" value="ECO:0007669"/>
    <property type="project" value="UniProtKB-SubCell"/>
</dbReference>
<dbReference type="InterPro" id="IPR001841">
    <property type="entry name" value="Znf_RING"/>
</dbReference>
<dbReference type="SUPFAM" id="SSF57756">
    <property type="entry name" value="Retrovirus zinc finger-like domains"/>
    <property type="match status" value="1"/>
</dbReference>
<feature type="compositionally biased region" description="Basic and acidic residues" evidence="29">
    <location>
        <begin position="941"/>
        <end position="968"/>
    </location>
</feature>
<dbReference type="GO" id="GO:0006260">
    <property type="term" value="P:DNA replication"/>
    <property type="evidence" value="ECO:0007669"/>
    <property type="project" value="UniProtKB-KW"/>
</dbReference>
<feature type="compositionally biased region" description="Polar residues" evidence="29">
    <location>
        <begin position="1232"/>
        <end position="1241"/>
    </location>
</feature>
<keyword evidence="7" id="KW-0158">Chromosome</keyword>
<keyword evidence="16" id="KW-0833">Ubl conjugation pathway</keyword>
<dbReference type="Gene3D" id="3.10.20.90">
    <property type="entry name" value="Phosphatidylinositol 3-kinase Catalytic Subunit, Chain A, domain 1"/>
    <property type="match status" value="1"/>
</dbReference>
<feature type="compositionally biased region" description="Pro residues" evidence="29">
    <location>
        <begin position="532"/>
        <end position="559"/>
    </location>
</feature>
<dbReference type="InterPro" id="IPR001878">
    <property type="entry name" value="Znf_CCHC"/>
</dbReference>
<dbReference type="GO" id="GO:0005694">
    <property type="term" value="C:chromosome"/>
    <property type="evidence" value="ECO:0007669"/>
    <property type="project" value="UniProtKB-SubCell"/>
</dbReference>
<dbReference type="GO" id="GO:0016567">
    <property type="term" value="P:protein ubiquitination"/>
    <property type="evidence" value="ECO:0007669"/>
    <property type="project" value="InterPro"/>
</dbReference>
<feature type="compositionally biased region" description="Basic and acidic residues" evidence="29">
    <location>
        <begin position="848"/>
        <end position="862"/>
    </location>
</feature>
<dbReference type="EMBL" id="WNYA01000008">
    <property type="protein sequence ID" value="KAG8557527.1"/>
    <property type="molecule type" value="Genomic_DNA"/>
</dbReference>
<evidence type="ECO:0000256" key="2">
    <source>
        <dbReference type="ARBA" id="ARBA00004286"/>
    </source>
</evidence>
<comment type="catalytic activity">
    <reaction evidence="1">
        <text>S-ubiquitinyl-[E2 ubiquitin-conjugating enzyme]-L-cysteine + [acceptor protein]-L-lysine = [E2 ubiquitin-conjugating enzyme]-L-cysteine + N(6)-ubiquitinyl-[acceptor protein]-L-lysine.</text>
        <dbReference type="EC" id="2.3.2.27"/>
    </reaction>
</comment>
<evidence type="ECO:0000256" key="3">
    <source>
        <dbReference type="ARBA" id="ARBA00004300"/>
    </source>
</evidence>
<organism evidence="34 35">
    <name type="scientific">Engystomops pustulosus</name>
    <name type="common">Tungara frog</name>
    <name type="synonym">Physalaemus pustulosus</name>
    <dbReference type="NCBI Taxonomy" id="76066"/>
    <lineage>
        <taxon>Eukaryota</taxon>
        <taxon>Metazoa</taxon>
        <taxon>Chordata</taxon>
        <taxon>Craniata</taxon>
        <taxon>Vertebrata</taxon>
        <taxon>Euteleostomi</taxon>
        <taxon>Amphibia</taxon>
        <taxon>Batrachia</taxon>
        <taxon>Anura</taxon>
        <taxon>Neobatrachia</taxon>
        <taxon>Hyloidea</taxon>
        <taxon>Leptodactylidae</taxon>
        <taxon>Leiuperinae</taxon>
        <taxon>Engystomops</taxon>
    </lineage>
</organism>
<evidence type="ECO:0000259" key="31">
    <source>
        <dbReference type="PROSITE" id="PS50158"/>
    </source>
</evidence>
<dbReference type="AlphaFoldDB" id="A0AAV7A8H0"/>
<feature type="compositionally biased region" description="Basic and acidic residues" evidence="29">
    <location>
        <begin position="1066"/>
        <end position="1143"/>
    </location>
</feature>
<proteinExistence type="predicted"/>
<evidence type="ECO:0000256" key="4">
    <source>
        <dbReference type="ARBA" id="ARBA00004604"/>
    </source>
</evidence>
<feature type="compositionally biased region" description="Low complexity" evidence="29">
    <location>
        <begin position="662"/>
        <end position="696"/>
    </location>
</feature>
<comment type="subcellular location">
    <subcellularLocation>
        <location evidence="2">Chromosome</location>
    </subcellularLocation>
    <subcellularLocation>
        <location evidence="3">Cytoplasm</location>
        <location evidence="3">Cytoskeleton</location>
        <location evidence="3">Microtubule organizing center</location>
        <location evidence="3">Centrosome</location>
    </subcellularLocation>
    <subcellularLocation>
        <location evidence="4">Nucleus</location>
        <location evidence="4">Nucleolus</location>
    </subcellularLocation>
</comment>
<dbReference type="GO" id="GO:0061630">
    <property type="term" value="F:ubiquitin protein ligase activity"/>
    <property type="evidence" value="ECO:0007669"/>
    <property type="project" value="UniProtKB-EC"/>
</dbReference>
<evidence type="ECO:0000256" key="17">
    <source>
        <dbReference type="ARBA" id="ARBA00022833"/>
    </source>
</evidence>
<feature type="compositionally biased region" description="Basic and acidic residues" evidence="29">
    <location>
        <begin position="1152"/>
        <end position="1170"/>
    </location>
</feature>
<feature type="compositionally biased region" description="Basic and acidic residues" evidence="29">
    <location>
        <begin position="419"/>
        <end position="439"/>
    </location>
</feature>